<proteinExistence type="predicted"/>
<keyword evidence="3" id="KW-1185">Reference proteome</keyword>
<dbReference type="KEGG" id="ngr:NAEGRDRAFT_64768"/>
<feature type="coiled-coil region" evidence="1">
    <location>
        <begin position="86"/>
        <end position="113"/>
    </location>
</feature>
<dbReference type="EMBL" id="GG738855">
    <property type="protein sequence ID" value="EFC47361.1"/>
    <property type="molecule type" value="Genomic_DNA"/>
</dbReference>
<evidence type="ECO:0000313" key="2">
    <source>
        <dbReference type="EMBL" id="EFC47361.1"/>
    </source>
</evidence>
<protein>
    <submittedName>
        <fullName evidence="2">Predicted protein</fullName>
    </submittedName>
</protein>
<dbReference type="GeneID" id="8849005"/>
<dbReference type="RefSeq" id="XP_002680105.1">
    <property type="nucleotide sequence ID" value="XM_002680059.1"/>
</dbReference>
<gene>
    <name evidence="2" type="ORF">NAEGRDRAFT_64768</name>
</gene>
<dbReference type="OrthoDB" id="10341313at2759"/>
<sequence>MKKQIISLLSRNNNITLLSGATTSSVSCCFSSTRSMNGRPKKNPADITTVPTINNEQQLKKSKTSITSEDGNTVVVDRTISLEKQNEILIQSMDKLSKKYEKMEKALAAQQELLGMMSTTLHVIGEQQVQNRVLQLLRLYKIIPAQNSANAPSPFIRVNTKDKLESLVTSFVNPQHLPTAIQSVKK</sequence>
<keyword evidence="1" id="KW-0175">Coiled coil</keyword>
<evidence type="ECO:0000313" key="3">
    <source>
        <dbReference type="Proteomes" id="UP000006671"/>
    </source>
</evidence>
<dbReference type="VEuPathDB" id="AmoebaDB:NAEGRDRAFT_64768"/>
<organism evidence="3">
    <name type="scientific">Naegleria gruberi</name>
    <name type="common">Amoeba</name>
    <dbReference type="NCBI Taxonomy" id="5762"/>
    <lineage>
        <taxon>Eukaryota</taxon>
        <taxon>Discoba</taxon>
        <taxon>Heterolobosea</taxon>
        <taxon>Tetramitia</taxon>
        <taxon>Eutetramitia</taxon>
        <taxon>Vahlkampfiidae</taxon>
        <taxon>Naegleria</taxon>
    </lineage>
</organism>
<dbReference type="Proteomes" id="UP000006671">
    <property type="component" value="Unassembled WGS sequence"/>
</dbReference>
<name>D2V7E5_NAEGR</name>
<dbReference type="PROSITE" id="PS51257">
    <property type="entry name" value="PROKAR_LIPOPROTEIN"/>
    <property type="match status" value="1"/>
</dbReference>
<dbReference type="AlphaFoldDB" id="D2V7E5"/>
<evidence type="ECO:0000256" key="1">
    <source>
        <dbReference type="SAM" id="Coils"/>
    </source>
</evidence>
<accession>D2V7E5</accession>
<reference evidence="2 3" key="1">
    <citation type="journal article" date="2010" name="Cell">
        <title>The genome of Naegleria gruberi illuminates early eukaryotic versatility.</title>
        <authorList>
            <person name="Fritz-Laylin L.K."/>
            <person name="Prochnik S.E."/>
            <person name="Ginger M.L."/>
            <person name="Dacks J.B."/>
            <person name="Carpenter M.L."/>
            <person name="Field M.C."/>
            <person name="Kuo A."/>
            <person name="Paredez A."/>
            <person name="Chapman J."/>
            <person name="Pham J."/>
            <person name="Shu S."/>
            <person name="Neupane R."/>
            <person name="Cipriano M."/>
            <person name="Mancuso J."/>
            <person name="Tu H."/>
            <person name="Salamov A."/>
            <person name="Lindquist E."/>
            <person name="Shapiro H."/>
            <person name="Lucas S."/>
            <person name="Grigoriev I.V."/>
            <person name="Cande W.Z."/>
            <person name="Fulton C."/>
            <person name="Rokhsar D.S."/>
            <person name="Dawson S.C."/>
        </authorList>
    </citation>
    <scope>NUCLEOTIDE SEQUENCE [LARGE SCALE GENOMIC DNA]</scope>
    <source>
        <strain evidence="2 3">NEG-M</strain>
    </source>
</reference>
<dbReference type="InParanoid" id="D2V7E5"/>